<protein>
    <recommendedName>
        <fullName evidence="9">Wax synthase domain-containing protein</fullName>
    </recommendedName>
</protein>
<dbReference type="Proteomes" id="UP000247810">
    <property type="component" value="Unassembled WGS sequence"/>
</dbReference>
<feature type="transmembrane region" description="Helical" evidence="8">
    <location>
        <begin position="329"/>
        <end position="346"/>
    </location>
</feature>
<dbReference type="GO" id="GO:0008374">
    <property type="term" value="F:O-acyltransferase activity"/>
    <property type="evidence" value="ECO:0007669"/>
    <property type="project" value="InterPro"/>
</dbReference>
<gene>
    <name evidence="10" type="ORF">BO71DRAFT_53019</name>
</gene>
<dbReference type="PANTHER" id="PTHR31595:SF60">
    <property type="entry name" value="BIOSYNTHESIS PROTEIN (TRI7), PUTATIVE (AFU_ORTHOLOGUE AFUA_8G05970)-RELATED"/>
    <property type="match status" value="1"/>
</dbReference>
<evidence type="ECO:0000313" key="10">
    <source>
        <dbReference type="EMBL" id="PYH91331.1"/>
    </source>
</evidence>
<proteinExistence type="inferred from homology"/>
<dbReference type="VEuPathDB" id="FungiDB:BO71DRAFT_53019"/>
<keyword evidence="6 8" id="KW-0472">Membrane</keyword>
<evidence type="ECO:0000256" key="4">
    <source>
        <dbReference type="ARBA" id="ARBA00022692"/>
    </source>
</evidence>
<evidence type="ECO:0000259" key="9">
    <source>
        <dbReference type="Pfam" id="PF13813"/>
    </source>
</evidence>
<evidence type="ECO:0000256" key="7">
    <source>
        <dbReference type="SAM" id="MobiDB-lite"/>
    </source>
</evidence>
<reference evidence="10 11" key="1">
    <citation type="submission" date="2018-02" db="EMBL/GenBank/DDBJ databases">
        <title>The genomes of Aspergillus section Nigri reveals drivers in fungal speciation.</title>
        <authorList>
            <consortium name="DOE Joint Genome Institute"/>
            <person name="Vesth T.C."/>
            <person name="Nybo J."/>
            <person name="Theobald S."/>
            <person name="Brandl J."/>
            <person name="Frisvad J.C."/>
            <person name="Nielsen K.F."/>
            <person name="Lyhne E.K."/>
            <person name="Kogle M.E."/>
            <person name="Kuo A."/>
            <person name="Riley R."/>
            <person name="Clum A."/>
            <person name="Nolan M."/>
            <person name="Lipzen A."/>
            <person name="Salamov A."/>
            <person name="Henrissat B."/>
            <person name="Wiebenga A."/>
            <person name="De vries R.P."/>
            <person name="Grigoriev I.V."/>
            <person name="Mortensen U.H."/>
            <person name="Andersen M.R."/>
            <person name="Baker S.E."/>
        </authorList>
    </citation>
    <scope>NUCLEOTIDE SEQUENCE [LARGE SCALE GENOMIC DNA]</scope>
    <source>
        <strain evidence="10 11">CBS 707.79</strain>
    </source>
</reference>
<dbReference type="STRING" id="1448320.A0A319D2M4"/>
<dbReference type="InterPro" id="IPR044851">
    <property type="entry name" value="Wax_synthase"/>
</dbReference>
<evidence type="ECO:0000256" key="2">
    <source>
        <dbReference type="ARBA" id="ARBA00007282"/>
    </source>
</evidence>
<feature type="compositionally biased region" description="Polar residues" evidence="7">
    <location>
        <begin position="111"/>
        <end position="124"/>
    </location>
</feature>
<evidence type="ECO:0000313" key="11">
    <source>
        <dbReference type="Proteomes" id="UP000247810"/>
    </source>
</evidence>
<evidence type="ECO:0000256" key="1">
    <source>
        <dbReference type="ARBA" id="ARBA00004141"/>
    </source>
</evidence>
<keyword evidence="4 8" id="KW-0812">Transmembrane</keyword>
<dbReference type="AlphaFoldDB" id="A0A319D2M4"/>
<dbReference type="GO" id="GO:0016020">
    <property type="term" value="C:membrane"/>
    <property type="evidence" value="ECO:0007669"/>
    <property type="project" value="UniProtKB-SubCell"/>
</dbReference>
<dbReference type="InterPro" id="IPR032805">
    <property type="entry name" value="Wax_synthase_dom"/>
</dbReference>
<sequence>MWTWPQTLPLIQHQSIPLITSLLVAFTPATSPLRGPTAALLFALACSVQFNAQTYLAGTRISGPIAATCWISVLNAVDLLVLSRFSFCSETATTTITTTSSASSISSITTDSNGSNGVISANGTTKEKTTPKHPSNTTSTSTSTSSNALKKYLSALSLTFNFRRIATPHQIHCLPRPATTSKTHFLLTSTLKLLVAVCLVQLSTLETSDEYLTRAVAKLPLEPKTILFPFLGGHPGARNLWLRVLFTVSFGVVCRASVVAGYTLPAVLGVGLEVYGVEMWPDVDGGLVEGWSVGRFWGLAWHQTLRQVLTTNADFLASVLRISPSWRRYFRLVFAFTVSGVVHLLMDVGFGVSIEKSGALLFFVLQVLGIVLETVVVVVSAPVRDRMPLWMRRGVGYAWVAAFMVWTAPVWINPILVQLYSDGVRMMSPFLGFGGWDI</sequence>
<feature type="region of interest" description="Disordered" evidence="7">
    <location>
        <begin position="104"/>
        <end position="144"/>
    </location>
</feature>
<dbReference type="OrthoDB" id="1077582at2759"/>
<dbReference type="EMBL" id="KZ825949">
    <property type="protein sequence ID" value="PYH91331.1"/>
    <property type="molecule type" value="Genomic_DNA"/>
</dbReference>
<evidence type="ECO:0000256" key="5">
    <source>
        <dbReference type="ARBA" id="ARBA00022989"/>
    </source>
</evidence>
<accession>A0A319D2M4</accession>
<comment type="similarity">
    <text evidence="2">Belongs to the wax synthase family.</text>
</comment>
<keyword evidence="3" id="KW-0808">Transferase</keyword>
<dbReference type="PANTHER" id="PTHR31595">
    <property type="entry name" value="LONG-CHAIN-ALCOHOL O-FATTY-ACYLTRANSFERASE 3-RELATED"/>
    <property type="match status" value="1"/>
</dbReference>
<feature type="transmembrane region" description="Helical" evidence="8">
    <location>
        <begin position="395"/>
        <end position="420"/>
    </location>
</feature>
<evidence type="ECO:0000256" key="8">
    <source>
        <dbReference type="SAM" id="Phobius"/>
    </source>
</evidence>
<dbReference type="Pfam" id="PF13813">
    <property type="entry name" value="MBOAT_2"/>
    <property type="match status" value="1"/>
</dbReference>
<evidence type="ECO:0000256" key="6">
    <source>
        <dbReference type="ARBA" id="ARBA00023136"/>
    </source>
</evidence>
<feature type="transmembrane region" description="Helical" evidence="8">
    <location>
        <begin position="358"/>
        <end position="383"/>
    </location>
</feature>
<comment type="subcellular location">
    <subcellularLocation>
        <location evidence="1">Membrane</location>
        <topology evidence="1">Multi-pass membrane protein</topology>
    </subcellularLocation>
</comment>
<dbReference type="GO" id="GO:0006629">
    <property type="term" value="P:lipid metabolic process"/>
    <property type="evidence" value="ECO:0007669"/>
    <property type="project" value="InterPro"/>
</dbReference>
<name>A0A319D2M4_9EURO</name>
<feature type="compositionally biased region" description="Low complexity" evidence="7">
    <location>
        <begin position="135"/>
        <end position="144"/>
    </location>
</feature>
<feature type="domain" description="Wax synthase" evidence="9">
    <location>
        <begin position="280"/>
        <end position="365"/>
    </location>
</feature>
<organism evidence="10 11">
    <name type="scientific">Aspergillus ellipticus CBS 707.79</name>
    <dbReference type="NCBI Taxonomy" id="1448320"/>
    <lineage>
        <taxon>Eukaryota</taxon>
        <taxon>Fungi</taxon>
        <taxon>Dikarya</taxon>
        <taxon>Ascomycota</taxon>
        <taxon>Pezizomycotina</taxon>
        <taxon>Eurotiomycetes</taxon>
        <taxon>Eurotiomycetidae</taxon>
        <taxon>Eurotiales</taxon>
        <taxon>Aspergillaceae</taxon>
        <taxon>Aspergillus</taxon>
        <taxon>Aspergillus subgen. Circumdati</taxon>
    </lineage>
</organism>
<keyword evidence="11" id="KW-1185">Reference proteome</keyword>
<evidence type="ECO:0000256" key="3">
    <source>
        <dbReference type="ARBA" id="ARBA00022679"/>
    </source>
</evidence>
<keyword evidence="5 8" id="KW-1133">Transmembrane helix</keyword>